<comment type="cofactor">
    <cofactor evidence="1">
        <name>Zn(2+)</name>
        <dbReference type="ChEBI" id="CHEBI:29105"/>
    </cofactor>
</comment>
<sequence length="54" mass="6122">MSIGRTDFVGSDYKTLINSIKTKLMVLPDDFKVLCGHNESTTIGFERINNPYLQ</sequence>
<organism evidence="5">
    <name type="scientific">bioreactor metagenome</name>
    <dbReference type="NCBI Taxonomy" id="1076179"/>
    <lineage>
        <taxon>unclassified sequences</taxon>
        <taxon>metagenomes</taxon>
        <taxon>ecological metagenomes</taxon>
    </lineage>
</organism>
<dbReference type="EC" id="3.1.2.6" evidence="5"/>
<dbReference type="Gene3D" id="3.60.15.10">
    <property type="entry name" value="Ribonuclease Z/Hydroxyacylglutathione hydrolase-like"/>
    <property type="match status" value="1"/>
</dbReference>
<gene>
    <name evidence="5" type="primary">gloC_35</name>
    <name evidence="5" type="ORF">SDC9_180014</name>
</gene>
<keyword evidence="4" id="KW-0862">Zinc</keyword>
<dbReference type="InterPro" id="IPR036866">
    <property type="entry name" value="RibonucZ/Hydroxyglut_hydro"/>
</dbReference>
<dbReference type="EMBL" id="VSSQ01084607">
    <property type="protein sequence ID" value="MPN32535.1"/>
    <property type="molecule type" value="Genomic_DNA"/>
</dbReference>
<dbReference type="AlphaFoldDB" id="A0A645H0G3"/>
<keyword evidence="3 5" id="KW-0378">Hydrolase</keyword>
<dbReference type="InterPro" id="IPR051453">
    <property type="entry name" value="MBL_Glyoxalase_II"/>
</dbReference>
<evidence type="ECO:0000256" key="2">
    <source>
        <dbReference type="ARBA" id="ARBA00022723"/>
    </source>
</evidence>
<dbReference type="PANTHER" id="PTHR46233">
    <property type="entry name" value="HYDROXYACYLGLUTATHIONE HYDROLASE GLOC"/>
    <property type="match status" value="1"/>
</dbReference>
<dbReference type="GO" id="GO:0046872">
    <property type="term" value="F:metal ion binding"/>
    <property type="evidence" value="ECO:0007669"/>
    <property type="project" value="UniProtKB-KW"/>
</dbReference>
<evidence type="ECO:0000313" key="5">
    <source>
        <dbReference type="EMBL" id="MPN32535.1"/>
    </source>
</evidence>
<name>A0A645H0G3_9ZZZZ</name>
<evidence type="ECO:0000256" key="1">
    <source>
        <dbReference type="ARBA" id="ARBA00001947"/>
    </source>
</evidence>
<evidence type="ECO:0000256" key="3">
    <source>
        <dbReference type="ARBA" id="ARBA00022801"/>
    </source>
</evidence>
<dbReference type="PANTHER" id="PTHR46233:SF3">
    <property type="entry name" value="HYDROXYACYLGLUTATHIONE HYDROLASE GLOC"/>
    <property type="match status" value="1"/>
</dbReference>
<reference evidence="5" key="1">
    <citation type="submission" date="2019-08" db="EMBL/GenBank/DDBJ databases">
        <authorList>
            <person name="Kucharzyk K."/>
            <person name="Murdoch R.W."/>
            <person name="Higgins S."/>
            <person name="Loffler F."/>
        </authorList>
    </citation>
    <scope>NUCLEOTIDE SEQUENCE</scope>
</reference>
<keyword evidence="2" id="KW-0479">Metal-binding</keyword>
<accession>A0A645H0G3</accession>
<protein>
    <submittedName>
        <fullName evidence="5">Hydroxyacylglutathione hydrolase GloC</fullName>
        <ecNumber evidence="5">3.1.2.6</ecNumber>
    </submittedName>
</protein>
<comment type="caution">
    <text evidence="5">The sequence shown here is derived from an EMBL/GenBank/DDBJ whole genome shotgun (WGS) entry which is preliminary data.</text>
</comment>
<evidence type="ECO:0000256" key="4">
    <source>
        <dbReference type="ARBA" id="ARBA00022833"/>
    </source>
</evidence>
<proteinExistence type="predicted"/>
<dbReference type="GO" id="GO:0004416">
    <property type="term" value="F:hydroxyacylglutathione hydrolase activity"/>
    <property type="evidence" value="ECO:0007669"/>
    <property type="project" value="UniProtKB-EC"/>
</dbReference>
<dbReference type="SUPFAM" id="SSF56281">
    <property type="entry name" value="Metallo-hydrolase/oxidoreductase"/>
    <property type="match status" value="1"/>
</dbReference>